<proteinExistence type="predicted"/>
<dbReference type="Gene3D" id="1.25.40.20">
    <property type="entry name" value="Ankyrin repeat-containing domain"/>
    <property type="match status" value="1"/>
</dbReference>
<dbReference type="InterPro" id="IPR011989">
    <property type="entry name" value="ARM-like"/>
</dbReference>
<dbReference type="InterPro" id="IPR036770">
    <property type="entry name" value="Ankyrin_rpt-contain_sf"/>
</dbReference>
<protein>
    <recommendedName>
        <fullName evidence="3">Lyase</fullName>
    </recommendedName>
</protein>
<dbReference type="RefSeq" id="WP_344048915.1">
    <property type="nucleotide sequence ID" value="NZ_BAAAHG010000011.1"/>
</dbReference>
<name>A0ABN1NJ10_9ACTN</name>
<evidence type="ECO:0000313" key="2">
    <source>
        <dbReference type="Proteomes" id="UP001501005"/>
    </source>
</evidence>
<dbReference type="Proteomes" id="UP001501005">
    <property type="component" value="Unassembled WGS sequence"/>
</dbReference>
<dbReference type="InterPro" id="IPR016024">
    <property type="entry name" value="ARM-type_fold"/>
</dbReference>
<dbReference type="InterPro" id="IPR004155">
    <property type="entry name" value="PBS_lyase_HEAT"/>
</dbReference>
<evidence type="ECO:0000313" key="1">
    <source>
        <dbReference type="EMBL" id="GAA0909868.1"/>
    </source>
</evidence>
<reference evidence="1 2" key="1">
    <citation type="journal article" date="2019" name="Int. J. Syst. Evol. Microbiol.">
        <title>The Global Catalogue of Microorganisms (GCM) 10K type strain sequencing project: providing services to taxonomists for standard genome sequencing and annotation.</title>
        <authorList>
            <consortium name="The Broad Institute Genomics Platform"/>
            <consortium name="The Broad Institute Genome Sequencing Center for Infectious Disease"/>
            <person name="Wu L."/>
            <person name="Ma J."/>
        </authorList>
    </citation>
    <scope>NUCLEOTIDE SEQUENCE [LARGE SCALE GENOMIC DNA]</scope>
    <source>
        <strain evidence="1 2">JCM 10673</strain>
    </source>
</reference>
<accession>A0ABN1NJ10</accession>
<dbReference type="EMBL" id="BAAAHG010000011">
    <property type="protein sequence ID" value="GAA0909868.1"/>
    <property type="molecule type" value="Genomic_DNA"/>
</dbReference>
<dbReference type="SMART" id="SM00567">
    <property type="entry name" value="EZ_HEAT"/>
    <property type="match status" value="3"/>
</dbReference>
<gene>
    <name evidence="1" type="ORF">GCM10009549_18800</name>
</gene>
<dbReference type="Pfam" id="PF13646">
    <property type="entry name" value="HEAT_2"/>
    <property type="match status" value="1"/>
</dbReference>
<organism evidence="1 2">
    <name type="scientific">Streptomyces thermoalcalitolerans</name>
    <dbReference type="NCBI Taxonomy" id="65605"/>
    <lineage>
        <taxon>Bacteria</taxon>
        <taxon>Bacillati</taxon>
        <taxon>Actinomycetota</taxon>
        <taxon>Actinomycetes</taxon>
        <taxon>Kitasatosporales</taxon>
        <taxon>Streptomycetaceae</taxon>
        <taxon>Streptomyces</taxon>
    </lineage>
</organism>
<evidence type="ECO:0008006" key="3">
    <source>
        <dbReference type="Google" id="ProtNLM"/>
    </source>
</evidence>
<comment type="caution">
    <text evidence="1">The sequence shown here is derived from an EMBL/GenBank/DDBJ whole genome shotgun (WGS) entry which is preliminary data.</text>
</comment>
<sequence length="451" mass="49442">MAAPQHDPHDASKMNGRLVAAVMAKDSHAVWECLGKADPNTSGPDGLPLLCTAVDGFDHKSTEALVDCGADPDVVLPDGTTPLLRAVDLGSPVMVEVTLGKDPRLRIPEAERKRLLGLARDWYETGEDEELRRRTGASGPATRRLVTDDEFTDIEEVSLGGLTVRAGHSGVLTVLERAFWILPPVAELVARAVPCRSKLHANWAAVRYALAFRKGPQAWSDLAALRHHPDPVHRRLLADVLWSRSLDDRPDTAQDAEFLAQWALDEPDGEVLADVLDAYKEHDHPAQEAIGLRHADHPDPRVRREVSYCLMQTPRSDAATAALLTLAQDPDSEVRCAAAQSLAHPSDLTPAVREGLLTLLRDPDPGVRRHAAASLSGSHDQTTAVMEALVALLDEEDQILRLEAAYALAVRDDPRTDWAYERVGPLGPGFEHDHRVYAHRSYTFRNRPDGT</sequence>
<dbReference type="SUPFAM" id="SSF48371">
    <property type="entry name" value="ARM repeat"/>
    <property type="match status" value="1"/>
</dbReference>
<dbReference type="SUPFAM" id="SSF48403">
    <property type="entry name" value="Ankyrin repeat"/>
    <property type="match status" value="1"/>
</dbReference>
<dbReference type="Gene3D" id="1.25.10.10">
    <property type="entry name" value="Leucine-rich Repeat Variant"/>
    <property type="match status" value="1"/>
</dbReference>
<keyword evidence="2" id="KW-1185">Reference proteome</keyword>